<dbReference type="SUPFAM" id="SSF57850">
    <property type="entry name" value="RING/U-box"/>
    <property type="match status" value="1"/>
</dbReference>
<dbReference type="eggNOG" id="KOG0978">
    <property type="taxonomic scope" value="Eukaryota"/>
</dbReference>
<dbReference type="GO" id="GO:0016567">
    <property type="term" value="P:protein ubiquitination"/>
    <property type="evidence" value="ECO:0007669"/>
    <property type="project" value="UniProtKB-UniRule"/>
</dbReference>
<evidence type="ECO:0000256" key="4">
    <source>
        <dbReference type="ARBA" id="ARBA00005555"/>
    </source>
</evidence>
<dbReference type="EC" id="2.3.2.27" evidence="14"/>
<dbReference type="OMA" id="ERHRACR"/>
<feature type="coiled-coil region" evidence="15">
    <location>
        <begin position="661"/>
        <end position="702"/>
    </location>
</feature>
<evidence type="ECO:0000313" key="19">
    <source>
        <dbReference type="Proteomes" id="UP000019132"/>
    </source>
</evidence>
<comment type="pathway">
    <text evidence="3 14">Protein modification; protein ubiquitination.</text>
</comment>
<evidence type="ECO:0000256" key="12">
    <source>
        <dbReference type="ARBA" id="ARBA00023242"/>
    </source>
</evidence>
<dbReference type="AlphaFoldDB" id="K3WQG6"/>
<evidence type="ECO:0000256" key="1">
    <source>
        <dbReference type="ARBA" id="ARBA00000900"/>
    </source>
</evidence>
<evidence type="ECO:0000313" key="18">
    <source>
        <dbReference type="EnsemblProtists" id="PYU1_T007208"/>
    </source>
</evidence>
<proteinExistence type="inferred from homology"/>
<dbReference type="Pfam" id="PF13923">
    <property type="entry name" value="zf-C3HC4_2"/>
    <property type="match status" value="1"/>
</dbReference>
<dbReference type="GO" id="GO:0061630">
    <property type="term" value="F:ubiquitin protein ligase activity"/>
    <property type="evidence" value="ECO:0007669"/>
    <property type="project" value="UniProtKB-EC"/>
</dbReference>
<evidence type="ECO:0000256" key="7">
    <source>
        <dbReference type="ARBA" id="ARBA00022771"/>
    </source>
</evidence>
<evidence type="ECO:0000256" key="5">
    <source>
        <dbReference type="ARBA" id="ARBA00022679"/>
    </source>
</evidence>
<dbReference type="PROSITE" id="PS00518">
    <property type="entry name" value="ZF_RING_1"/>
    <property type="match status" value="1"/>
</dbReference>
<dbReference type="STRING" id="431595.K3WQG6"/>
<dbReference type="HOGENOM" id="CLU_007373_0_0_1"/>
<evidence type="ECO:0000256" key="9">
    <source>
        <dbReference type="ARBA" id="ARBA00022833"/>
    </source>
</evidence>
<keyword evidence="9 14" id="KW-0862">Zinc</keyword>
<reference evidence="19" key="1">
    <citation type="journal article" date="2010" name="Genome Biol.">
        <title>Genome sequence of the necrotrophic plant pathogen Pythium ultimum reveals original pathogenicity mechanisms and effector repertoire.</title>
        <authorList>
            <person name="Levesque C.A."/>
            <person name="Brouwer H."/>
            <person name="Cano L."/>
            <person name="Hamilton J.P."/>
            <person name="Holt C."/>
            <person name="Huitema E."/>
            <person name="Raffaele S."/>
            <person name="Robideau G.P."/>
            <person name="Thines M."/>
            <person name="Win J."/>
            <person name="Zerillo M.M."/>
            <person name="Beakes G.W."/>
            <person name="Boore J.L."/>
            <person name="Busam D."/>
            <person name="Dumas B."/>
            <person name="Ferriera S."/>
            <person name="Fuerstenberg S.I."/>
            <person name="Gachon C.M."/>
            <person name="Gaulin E."/>
            <person name="Govers F."/>
            <person name="Grenville-Briggs L."/>
            <person name="Horner N."/>
            <person name="Hostetler J."/>
            <person name="Jiang R.H."/>
            <person name="Johnson J."/>
            <person name="Krajaejun T."/>
            <person name="Lin H."/>
            <person name="Meijer H.J."/>
            <person name="Moore B."/>
            <person name="Morris P."/>
            <person name="Phuntmart V."/>
            <person name="Puiu D."/>
            <person name="Shetty J."/>
            <person name="Stajich J.E."/>
            <person name="Tripathy S."/>
            <person name="Wawra S."/>
            <person name="van West P."/>
            <person name="Whitty B.R."/>
            <person name="Coutinho P.M."/>
            <person name="Henrissat B."/>
            <person name="Martin F."/>
            <person name="Thomas P.D."/>
            <person name="Tyler B.M."/>
            <person name="De Vries R.P."/>
            <person name="Kamoun S."/>
            <person name="Yandell M."/>
            <person name="Tisserat N."/>
            <person name="Buell C.R."/>
        </authorList>
    </citation>
    <scope>NUCLEOTIDE SEQUENCE</scope>
    <source>
        <strain evidence="19">DAOM:BR144</strain>
    </source>
</reference>
<evidence type="ECO:0000256" key="13">
    <source>
        <dbReference type="PROSITE-ProRule" id="PRU00175"/>
    </source>
</evidence>
<evidence type="ECO:0000256" key="10">
    <source>
        <dbReference type="ARBA" id="ARBA00022853"/>
    </source>
</evidence>
<evidence type="ECO:0000256" key="2">
    <source>
        <dbReference type="ARBA" id="ARBA00004123"/>
    </source>
</evidence>
<dbReference type="GO" id="GO:0006325">
    <property type="term" value="P:chromatin organization"/>
    <property type="evidence" value="ECO:0007669"/>
    <property type="project" value="UniProtKB-KW"/>
</dbReference>
<evidence type="ECO:0000256" key="8">
    <source>
        <dbReference type="ARBA" id="ARBA00022786"/>
    </source>
</evidence>
<feature type="compositionally biased region" description="Low complexity" evidence="16">
    <location>
        <begin position="13"/>
        <end position="24"/>
    </location>
</feature>
<evidence type="ECO:0000256" key="11">
    <source>
        <dbReference type="ARBA" id="ARBA00023054"/>
    </source>
</evidence>
<feature type="coiled-coil region" evidence="15">
    <location>
        <begin position="233"/>
        <end position="267"/>
    </location>
</feature>
<keyword evidence="8 14" id="KW-0833">Ubl conjugation pathway</keyword>
<evidence type="ECO:0000256" key="3">
    <source>
        <dbReference type="ARBA" id="ARBA00004906"/>
    </source>
</evidence>
<dbReference type="CDD" id="cd16499">
    <property type="entry name" value="RING-HC_Bre1-like"/>
    <property type="match status" value="1"/>
</dbReference>
<evidence type="ECO:0000256" key="14">
    <source>
        <dbReference type="RuleBase" id="RU365038"/>
    </source>
</evidence>
<dbReference type="InterPro" id="IPR001841">
    <property type="entry name" value="Znf_RING"/>
</dbReference>
<keyword evidence="6 14" id="KW-0479">Metal-binding</keyword>
<dbReference type="PANTHER" id="PTHR23163">
    <property type="entry name" value="RING FINGER PROTEIN-RELATED"/>
    <property type="match status" value="1"/>
</dbReference>
<dbReference type="EMBL" id="GL376560">
    <property type="status" value="NOT_ANNOTATED_CDS"/>
    <property type="molecule type" value="Genomic_DNA"/>
</dbReference>
<comment type="similarity">
    <text evidence="4 14">Belongs to the BRE1 family.</text>
</comment>
<comment type="catalytic activity">
    <reaction evidence="1 14">
        <text>S-ubiquitinyl-[E2 ubiquitin-conjugating enzyme]-L-cysteine + [acceptor protein]-L-lysine = [E2 ubiquitin-conjugating enzyme]-L-cysteine + N(6)-ubiquitinyl-[acceptor protein]-L-lysine.</text>
        <dbReference type="EC" id="2.3.2.27"/>
    </reaction>
</comment>
<feature type="coiled-coil region" evidence="15">
    <location>
        <begin position="371"/>
        <end position="519"/>
    </location>
</feature>
<dbReference type="EnsemblProtists" id="PYU1_T007208">
    <property type="protein sequence ID" value="PYU1_T007208"/>
    <property type="gene ID" value="PYU1_G007193"/>
</dbReference>
<protein>
    <recommendedName>
        <fullName evidence="14">E3 ubiquitin protein ligase</fullName>
        <ecNumber evidence="14">2.3.2.27</ecNumber>
    </recommendedName>
</protein>
<sequence>MADTQQNGKRSMAAAATSAESTPALKKMKLEQETPPEANPNTMEAVKEKNKAMELDLREKNRRIVYLAEKCEALYRHRAMLDTSFRCVRRQWFQLHDDLRSSLQILDNAAQSEWADVLSAVERFGLLQMRPKDLTIALPEWFLAITKADAEEAQLPSTDDHENEDENDAAAFIAKDDLTNMEKELHEQLIQKQEETNQLVGKILAAIVKNQSITTTIEYKQILQDKRAAVAEALALKEQVQACETRIQELEKDVQVKEVERHRACRDFDRLSKFVERNSASLVDPALEKERLQINGVAADKKSDVQGEKTENVRQVSSEEQVQKDKETAKMIATLKENHVILSAKLYQERAITAELKKDVERLQALEAAWKKDEATLTQEYEDKLEQLREEKNHIAEEFAKIRHKAKDIETHVNDKWKKKVARIQADMTKVKTQMDELNLKNVSFREKLSNASALREQLAELKSQHEILKSENGTLKAQLDRVKQKSDRAEKTTKSKEIHALTEKVVALEKSKLELQRSYAAVVHSELEKGDDKLSSLIKRQAELDAQLNEELQAHSAMKTRVENLQLEIDDLKAGEAASREENDALISEIDSISKEMESMRQSRKKLVQQLEEKRNSYKKLHTQLSKEEQAKAHCFEELAAARLQVSTLGTIHKNQKTYIESVKESLQAKEAELEQLKEYVKNVETEKNAADSEKRKVLREAEVAKQIYTTSAAETSQKQQQLLQEKRRACEKCETYRKKEERYEKLLQAAKATPATGELNDLERFELKELQKLVNCSVCQDQRKNVLISKCFHMFCKDCIDSNLKSRNRKCPTCKKMFGQDDVKSVWFT</sequence>
<keyword evidence="19" id="KW-1185">Reference proteome</keyword>
<evidence type="ECO:0000256" key="15">
    <source>
        <dbReference type="SAM" id="Coils"/>
    </source>
</evidence>
<dbReference type="PANTHER" id="PTHR23163:SF0">
    <property type="entry name" value="E3 UBIQUITIN-PROTEIN LIGASE BRE1"/>
    <property type="match status" value="1"/>
</dbReference>
<keyword evidence="7 13" id="KW-0863">Zinc-finger</keyword>
<feature type="domain" description="RING-type" evidence="17">
    <location>
        <begin position="778"/>
        <end position="817"/>
    </location>
</feature>
<dbReference type="Gene3D" id="3.30.40.10">
    <property type="entry name" value="Zinc/RING finger domain, C3HC4 (zinc finger)"/>
    <property type="match status" value="1"/>
</dbReference>
<keyword evidence="5 14" id="KW-0808">Transferase</keyword>
<dbReference type="PROSITE" id="PS50089">
    <property type="entry name" value="ZF_RING_2"/>
    <property type="match status" value="1"/>
</dbReference>
<organism evidence="18 19">
    <name type="scientific">Globisporangium ultimum (strain ATCC 200006 / CBS 805.95 / DAOM BR144)</name>
    <name type="common">Pythium ultimum</name>
    <dbReference type="NCBI Taxonomy" id="431595"/>
    <lineage>
        <taxon>Eukaryota</taxon>
        <taxon>Sar</taxon>
        <taxon>Stramenopiles</taxon>
        <taxon>Oomycota</taxon>
        <taxon>Peronosporomycetes</taxon>
        <taxon>Pythiales</taxon>
        <taxon>Pythiaceae</taxon>
        <taxon>Globisporangium</taxon>
    </lineage>
</organism>
<reference evidence="18" key="3">
    <citation type="submission" date="2015-02" db="UniProtKB">
        <authorList>
            <consortium name="EnsemblProtists"/>
        </authorList>
    </citation>
    <scope>IDENTIFICATION</scope>
    <source>
        <strain evidence="18">DAOM BR144</strain>
    </source>
</reference>
<dbReference type="SMART" id="SM00184">
    <property type="entry name" value="RING"/>
    <property type="match status" value="1"/>
</dbReference>
<keyword evidence="10 14" id="KW-0156">Chromatin regulator</keyword>
<dbReference type="InParanoid" id="K3WQG6"/>
<dbReference type="VEuPathDB" id="FungiDB:PYU1_G007193"/>
<evidence type="ECO:0000256" key="16">
    <source>
        <dbReference type="SAM" id="MobiDB-lite"/>
    </source>
</evidence>
<dbReference type="Proteomes" id="UP000019132">
    <property type="component" value="Unassembled WGS sequence"/>
</dbReference>
<dbReference type="GO" id="GO:0008270">
    <property type="term" value="F:zinc ion binding"/>
    <property type="evidence" value="ECO:0007669"/>
    <property type="project" value="UniProtKB-KW"/>
</dbReference>
<feature type="coiled-coil region" evidence="15">
    <location>
        <begin position="549"/>
        <end position="632"/>
    </location>
</feature>
<dbReference type="InterPro" id="IPR013956">
    <property type="entry name" value="E3_ubiquit_lig_Bre1"/>
</dbReference>
<dbReference type="GO" id="GO:0033503">
    <property type="term" value="C:HULC complex"/>
    <property type="evidence" value="ECO:0007669"/>
    <property type="project" value="TreeGrafter"/>
</dbReference>
<reference evidence="19" key="2">
    <citation type="submission" date="2010-04" db="EMBL/GenBank/DDBJ databases">
        <authorList>
            <person name="Buell R."/>
            <person name="Hamilton J."/>
            <person name="Hostetler J."/>
        </authorList>
    </citation>
    <scope>NUCLEOTIDE SEQUENCE [LARGE SCALE GENOMIC DNA]</scope>
    <source>
        <strain evidence="19">DAOM:BR144</strain>
    </source>
</reference>
<evidence type="ECO:0000256" key="6">
    <source>
        <dbReference type="ARBA" id="ARBA00022723"/>
    </source>
</evidence>
<dbReference type="UniPathway" id="UPA00143"/>
<evidence type="ECO:0000259" key="17">
    <source>
        <dbReference type="PROSITE" id="PS50089"/>
    </source>
</evidence>
<keyword evidence="12 14" id="KW-0539">Nucleus</keyword>
<comment type="subcellular location">
    <subcellularLocation>
        <location evidence="2 14">Nucleus</location>
    </subcellularLocation>
</comment>
<dbReference type="InterPro" id="IPR017907">
    <property type="entry name" value="Znf_RING_CS"/>
</dbReference>
<accession>K3WQG6</accession>
<keyword evidence="11 14" id="KW-0175">Coiled coil</keyword>
<dbReference type="GO" id="GO:0005634">
    <property type="term" value="C:nucleus"/>
    <property type="evidence" value="ECO:0007669"/>
    <property type="project" value="UniProtKB-SubCell"/>
</dbReference>
<feature type="region of interest" description="Disordered" evidence="16">
    <location>
        <begin position="1"/>
        <end position="41"/>
    </location>
</feature>
<dbReference type="InterPro" id="IPR013083">
    <property type="entry name" value="Znf_RING/FYVE/PHD"/>
</dbReference>
<name>K3WQG6_GLOUD</name>